<feature type="region of interest" description="Disordered" evidence="3">
    <location>
        <begin position="416"/>
        <end position="446"/>
    </location>
</feature>
<name>A0A8H7D655_9AGAR</name>
<comment type="similarity">
    <text evidence="1">Belongs to the short-chain dehydrogenases/reductases (SDR) family.</text>
</comment>
<sequence length="494" mass="52533">MVLKILAAAVSAFPQLQDTSYTVPAAATLIALLATHRIAQGRATTRERDLHARVVVLTVRRPQLLQSSAAHSPPLGLTLLEDLAKRGAHVIALSPYPIESERVATYIDLLRSVTGNENIWAEECDLESPPSIHAFAKRFVLGPNGDGAQATGPGGQDRRLDALVCAHEYAGVGALPVFSARGNRDRAQNERDTRALATFLLTTLLLPAMLTAPAERDIRIVNVVNRFYAAAVPRFFSDAKYLFAEDSTTTSAPNASSSPLLPEATRALRTVLLTRHLQRVLDALPSAPPVVDPSAPPAAPTPASGKKPQQKSNIVAISVSPGLSRAETVGPLFGAGASDGWGFGRLVYILLLPLWFLFSKSAAASVQSVLHVLFLPTPSKISKSSAEKPDPLAEPEEALKPGALYAECAVVRVDVPPPEKGKEKDGAGDGDGIVPEDDGELGGERAGRAVWEAYERGLKAWEGRWDAEAYAQASERTDPRSRPSAATRDGSVAG</sequence>
<feature type="region of interest" description="Disordered" evidence="3">
    <location>
        <begin position="288"/>
        <end position="311"/>
    </location>
</feature>
<evidence type="ECO:0000256" key="2">
    <source>
        <dbReference type="ARBA" id="ARBA00023002"/>
    </source>
</evidence>
<feature type="region of interest" description="Disordered" evidence="3">
    <location>
        <begin position="471"/>
        <end position="494"/>
    </location>
</feature>
<keyword evidence="5" id="KW-1185">Reference proteome</keyword>
<dbReference type="OrthoDB" id="191979at2759"/>
<evidence type="ECO:0000313" key="5">
    <source>
        <dbReference type="Proteomes" id="UP000620124"/>
    </source>
</evidence>
<evidence type="ECO:0000313" key="4">
    <source>
        <dbReference type="EMBL" id="KAF7362860.1"/>
    </source>
</evidence>
<organism evidence="4 5">
    <name type="scientific">Mycena venus</name>
    <dbReference type="NCBI Taxonomy" id="2733690"/>
    <lineage>
        <taxon>Eukaryota</taxon>
        <taxon>Fungi</taxon>
        <taxon>Dikarya</taxon>
        <taxon>Basidiomycota</taxon>
        <taxon>Agaricomycotina</taxon>
        <taxon>Agaricomycetes</taxon>
        <taxon>Agaricomycetidae</taxon>
        <taxon>Agaricales</taxon>
        <taxon>Marasmiineae</taxon>
        <taxon>Mycenaceae</taxon>
        <taxon>Mycena</taxon>
    </lineage>
</organism>
<dbReference type="EMBL" id="JACAZI010000004">
    <property type="protein sequence ID" value="KAF7362860.1"/>
    <property type="molecule type" value="Genomic_DNA"/>
</dbReference>
<dbReference type="InterPro" id="IPR036291">
    <property type="entry name" value="NAD(P)-bd_dom_sf"/>
</dbReference>
<protein>
    <submittedName>
        <fullName evidence="4">Uncharacterized protein</fullName>
    </submittedName>
</protein>
<evidence type="ECO:0000256" key="3">
    <source>
        <dbReference type="SAM" id="MobiDB-lite"/>
    </source>
</evidence>
<gene>
    <name evidence="4" type="ORF">MVEN_00635800</name>
</gene>
<dbReference type="PANTHER" id="PTHR24320:SF152">
    <property type="entry name" value="SHORT-CHAIN DEHYDROGENASE_REDUCTASE FAMILY PROTEIN"/>
    <property type="match status" value="1"/>
</dbReference>
<reference evidence="4" key="1">
    <citation type="submission" date="2020-05" db="EMBL/GenBank/DDBJ databases">
        <title>Mycena genomes resolve the evolution of fungal bioluminescence.</title>
        <authorList>
            <person name="Tsai I.J."/>
        </authorList>
    </citation>
    <scope>NUCLEOTIDE SEQUENCE</scope>
    <source>
        <strain evidence="4">CCC161011</strain>
    </source>
</reference>
<feature type="compositionally biased region" description="Basic and acidic residues" evidence="3">
    <location>
        <begin position="417"/>
        <end position="427"/>
    </location>
</feature>
<feature type="compositionally biased region" description="Pro residues" evidence="3">
    <location>
        <begin position="288"/>
        <end position="300"/>
    </location>
</feature>
<dbReference type="GO" id="GO:0016491">
    <property type="term" value="F:oxidoreductase activity"/>
    <property type="evidence" value="ECO:0007669"/>
    <property type="project" value="UniProtKB-KW"/>
</dbReference>
<proteinExistence type="inferred from homology"/>
<accession>A0A8H7D655</accession>
<dbReference type="SUPFAM" id="SSF51735">
    <property type="entry name" value="NAD(P)-binding Rossmann-fold domains"/>
    <property type="match status" value="1"/>
</dbReference>
<evidence type="ECO:0000256" key="1">
    <source>
        <dbReference type="ARBA" id="ARBA00006484"/>
    </source>
</evidence>
<dbReference type="Gene3D" id="3.40.50.720">
    <property type="entry name" value="NAD(P)-binding Rossmann-like Domain"/>
    <property type="match status" value="1"/>
</dbReference>
<keyword evidence="2" id="KW-0560">Oxidoreductase</keyword>
<comment type="caution">
    <text evidence="4">The sequence shown here is derived from an EMBL/GenBank/DDBJ whole genome shotgun (WGS) entry which is preliminary data.</text>
</comment>
<dbReference type="AlphaFoldDB" id="A0A8H7D655"/>
<dbReference type="PANTHER" id="PTHR24320">
    <property type="entry name" value="RETINOL DEHYDROGENASE"/>
    <property type="match status" value="1"/>
</dbReference>
<dbReference type="Proteomes" id="UP000620124">
    <property type="component" value="Unassembled WGS sequence"/>
</dbReference>